<dbReference type="RefSeq" id="WP_070113937.1">
    <property type="nucleotide sequence ID" value="NZ_CP133598.1"/>
</dbReference>
<reference evidence="1 2" key="1">
    <citation type="submission" date="2016-06" db="EMBL/GenBank/DDBJ databases">
        <title>Gene turnover analysis identifies the evolutionary adaptation of the extremophile Acidithiobacillus caldus.</title>
        <authorList>
            <person name="Zhang X."/>
        </authorList>
    </citation>
    <scope>NUCLEOTIDE SEQUENCE [LARGE SCALE GENOMIC DNA]</scope>
    <source>
        <strain evidence="1 2">DX</strain>
    </source>
</reference>
<dbReference type="EMBL" id="LZYE01000355">
    <property type="protein sequence ID" value="OFC29876.1"/>
    <property type="molecule type" value="Genomic_DNA"/>
</dbReference>
<evidence type="ECO:0000313" key="2">
    <source>
        <dbReference type="Proteomes" id="UP000175616"/>
    </source>
</evidence>
<evidence type="ECO:0008006" key="3">
    <source>
        <dbReference type="Google" id="ProtNLM"/>
    </source>
</evidence>
<accession>A0A1E7YK08</accession>
<dbReference type="Proteomes" id="UP000175616">
    <property type="component" value="Unassembled WGS sequence"/>
</dbReference>
<evidence type="ECO:0000313" key="1">
    <source>
        <dbReference type="EMBL" id="OFC29876.1"/>
    </source>
</evidence>
<name>A0A1E7YK08_9PROT</name>
<protein>
    <recommendedName>
        <fullName evidence="3">TIGR04255 family protein</fullName>
    </recommendedName>
</protein>
<comment type="caution">
    <text evidence="1">The sequence shown here is derived from an EMBL/GenBank/DDBJ whole genome shotgun (WGS) entry which is preliminary data.</text>
</comment>
<sequence>MNPLPRRLKKEPLIEAIWQAQFEGEQGIGDVLPGILFTALKKSHSTLQLRRLPSADIPAPIAQIDPNLRFAPKMLMEEPGGSFIWQVGDRVITLNCRKPYTGWASFKEAIVDLTQIVENSGLIPNPQRHSLRYIDLLQDELATDLTALRLALKLGDREIRDRVQMRLELPDAECLHVVQIATAAQANLAGEQMTGSIIDLETLPANTPGNWDNLRAQLDLLHDHSKALFFRQILTIETIRKLEPEY</sequence>
<dbReference type="InterPro" id="IPR026349">
    <property type="entry name" value="CHP04255"/>
</dbReference>
<dbReference type="AlphaFoldDB" id="A0A1E7YK08"/>
<proteinExistence type="predicted"/>
<dbReference type="NCBIfam" id="TIGR04255">
    <property type="entry name" value="sporadTIGR04255"/>
    <property type="match status" value="1"/>
</dbReference>
<organism evidence="1 2">
    <name type="scientific">Acidithiobacillus caldus</name>
    <dbReference type="NCBI Taxonomy" id="33059"/>
    <lineage>
        <taxon>Bacteria</taxon>
        <taxon>Pseudomonadati</taxon>
        <taxon>Pseudomonadota</taxon>
        <taxon>Acidithiobacillia</taxon>
        <taxon>Acidithiobacillales</taxon>
        <taxon>Acidithiobacillaceae</taxon>
        <taxon>Acidithiobacillus</taxon>
    </lineage>
</organism>
<gene>
    <name evidence="1" type="ORF">BAE27_12885</name>
</gene>